<keyword evidence="3" id="KW-1185">Reference proteome</keyword>
<protein>
    <recommendedName>
        <fullName evidence="4">DUF4131 domain-containing protein</fullName>
    </recommendedName>
</protein>
<keyword evidence="1" id="KW-0812">Transmembrane</keyword>
<dbReference type="EMBL" id="JBHULZ010000037">
    <property type="protein sequence ID" value="MFD2697788.1"/>
    <property type="molecule type" value="Genomic_DNA"/>
</dbReference>
<reference evidence="3" key="1">
    <citation type="journal article" date="2019" name="Int. J. Syst. Evol. Microbiol.">
        <title>The Global Catalogue of Microorganisms (GCM) 10K type strain sequencing project: providing services to taxonomists for standard genome sequencing and annotation.</title>
        <authorList>
            <consortium name="The Broad Institute Genomics Platform"/>
            <consortium name="The Broad Institute Genome Sequencing Center for Infectious Disease"/>
            <person name="Wu L."/>
            <person name="Ma J."/>
        </authorList>
    </citation>
    <scope>NUCLEOTIDE SEQUENCE [LARGE SCALE GENOMIC DNA]</scope>
    <source>
        <strain evidence="3">KCTC 42255</strain>
    </source>
</reference>
<accession>A0ABW5SDF7</accession>
<name>A0ABW5SDF7_9FLAO</name>
<dbReference type="RefSeq" id="WP_379046302.1">
    <property type="nucleotide sequence ID" value="NZ_JBHULZ010000037.1"/>
</dbReference>
<evidence type="ECO:0000313" key="2">
    <source>
        <dbReference type="EMBL" id="MFD2697788.1"/>
    </source>
</evidence>
<dbReference type="Proteomes" id="UP001597357">
    <property type="component" value="Unassembled WGS sequence"/>
</dbReference>
<feature type="transmembrane region" description="Helical" evidence="1">
    <location>
        <begin position="55"/>
        <end position="77"/>
    </location>
</feature>
<proteinExistence type="predicted"/>
<feature type="transmembrane region" description="Helical" evidence="1">
    <location>
        <begin position="28"/>
        <end position="48"/>
    </location>
</feature>
<organism evidence="2 3">
    <name type="scientific">Mesonia sediminis</name>
    <dbReference type="NCBI Taxonomy" id="1703946"/>
    <lineage>
        <taxon>Bacteria</taxon>
        <taxon>Pseudomonadati</taxon>
        <taxon>Bacteroidota</taxon>
        <taxon>Flavobacteriia</taxon>
        <taxon>Flavobacteriales</taxon>
        <taxon>Flavobacteriaceae</taxon>
        <taxon>Mesonia</taxon>
    </lineage>
</organism>
<comment type="caution">
    <text evidence="2">The sequence shown here is derived from an EMBL/GenBank/DDBJ whole genome shotgun (WGS) entry which is preliminary data.</text>
</comment>
<sequence>MTSLFIIAGLNLIPKITGFKSIKIEKKISIILLSSLLLNITSIALIFNDIKIKGFYTNSIIGIIFIITCLLFFAIVNNNWKKILIVVILIPVIALTLITLFFSQSIAKFQINRDYSIEVRNGGLLSCGETIHIYKTNNLFFDEIVQNKNDLCVYGIYDIKTTHFDNKEAQFLIFHNEKLDSENPIKLELKRK</sequence>
<feature type="transmembrane region" description="Helical" evidence="1">
    <location>
        <begin position="83"/>
        <end position="103"/>
    </location>
</feature>
<evidence type="ECO:0000313" key="3">
    <source>
        <dbReference type="Proteomes" id="UP001597357"/>
    </source>
</evidence>
<keyword evidence="1" id="KW-1133">Transmembrane helix</keyword>
<gene>
    <name evidence="2" type="ORF">ACFSQ0_07265</name>
</gene>
<keyword evidence="1" id="KW-0472">Membrane</keyword>
<evidence type="ECO:0008006" key="4">
    <source>
        <dbReference type="Google" id="ProtNLM"/>
    </source>
</evidence>
<evidence type="ECO:0000256" key="1">
    <source>
        <dbReference type="SAM" id="Phobius"/>
    </source>
</evidence>